<dbReference type="PANTHER" id="PTHR48207:SF4">
    <property type="entry name" value="BLL6097 PROTEIN"/>
    <property type="match status" value="1"/>
</dbReference>
<name>A0A5E4ZLN1_9BURK</name>
<dbReference type="Proteomes" id="UP000414136">
    <property type="component" value="Unassembled WGS sequence"/>
</dbReference>
<dbReference type="InterPro" id="IPR044855">
    <property type="entry name" value="CoA-Trfase_III_dom3_sf"/>
</dbReference>
<dbReference type="EMBL" id="CABPSQ010000001">
    <property type="protein sequence ID" value="VVE61265.1"/>
    <property type="molecule type" value="Genomic_DNA"/>
</dbReference>
<evidence type="ECO:0000256" key="2">
    <source>
        <dbReference type="SAM" id="MobiDB-lite"/>
    </source>
</evidence>
<dbReference type="AlphaFoldDB" id="A0A5E4ZLN1"/>
<dbReference type="RefSeq" id="WP_150622659.1">
    <property type="nucleotide sequence ID" value="NZ_CABPSQ010000001.1"/>
</dbReference>
<evidence type="ECO:0000313" key="3">
    <source>
        <dbReference type="EMBL" id="VVE61265.1"/>
    </source>
</evidence>
<keyword evidence="1" id="KW-0808">Transferase</keyword>
<evidence type="ECO:0000256" key="1">
    <source>
        <dbReference type="ARBA" id="ARBA00022679"/>
    </source>
</evidence>
<gene>
    <name evidence="3" type="ORF">PCA31118_00518</name>
</gene>
<keyword evidence="4" id="KW-1185">Reference proteome</keyword>
<dbReference type="OrthoDB" id="5294844at2"/>
<sequence>MIRESLSGLNVVDFTWIGAGPTCSMLLGDLGADVVKVEPPDGDHGRRLGPPWVNGDTSAVYAGFNRNKRSICLDLKSTAGFNVAMRLASRADVVLESFRPGVADRLGLGYDAVRAQNPRVVYGSVSAYGATGEYASRAGVDGILQAASGLMMLMGEAGQAPGKVQTPIVDIATGYMATVGVLAQLMERERTGNGGYLDISLFGTAVALQQPSLTGYLGDGDQPLRTGSAAPYSAPNEAFAARDGWIMVAAYLGDQWQRLCKLLDRQELIDDPRFATSSLRVKHRPAMRDELNRTFGTRDCAFWLDALVANDILCSKVCGYDDLMENPALAHLQLIAEMRDGAGRRFRTPGLPLNSRESQSRAHRAPPDLGEHTEAILAELGYDPREASALLQSGAARGRRMQGASV</sequence>
<proteinExistence type="predicted"/>
<dbReference type="SUPFAM" id="SSF89796">
    <property type="entry name" value="CoA-transferase family III (CaiB/BaiF)"/>
    <property type="match status" value="1"/>
</dbReference>
<organism evidence="3 4">
    <name type="scientific">Pandoraea captiosa</name>
    <dbReference type="NCBI Taxonomy" id="2508302"/>
    <lineage>
        <taxon>Bacteria</taxon>
        <taxon>Pseudomonadati</taxon>
        <taxon>Pseudomonadota</taxon>
        <taxon>Betaproteobacteria</taxon>
        <taxon>Burkholderiales</taxon>
        <taxon>Burkholderiaceae</taxon>
        <taxon>Pandoraea</taxon>
    </lineage>
</organism>
<dbReference type="GO" id="GO:0008410">
    <property type="term" value="F:CoA-transferase activity"/>
    <property type="evidence" value="ECO:0007669"/>
    <property type="project" value="TreeGrafter"/>
</dbReference>
<protein>
    <submittedName>
        <fullName evidence="3">Carnitine dehydratase</fullName>
    </submittedName>
</protein>
<dbReference type="Pfam" id="PF02515">
    <property type="entry name" value="CoA_transf_3"/>
    <property type="match status" value="1"/>
</dbReference>
<accession>A0A5E4ZLN1</accession>
<dbReference type="InterPro" id="IPR003673">
    <property type="entry name" value="CoA-Trfase_fam_III"/>
</dbReference>
<dbReference type="InterPro" id="IPR050483">
    <property type="entry name" value="CoA-transferase_III_domain"/>
</dbReference>
<dbReference type="Gene3D" id="3.40.50.10540">
    <property type="entry name" value="Crotonobetainyl-coa:carnitine coa-transferase, domain 1"/>
    <property type="match status" value="1"/>
</dbReference>
<feature type="region of interest" description="Disordered" evidence="2">
    <location>
        <begin position="346"/>
        <end position="370"/>
    </location>
</feature>
<dbReference type="InterPro" id="IPR023606">
    <property type="entry name" value="CoA-Trfase_III_dom_1_sf"/>
</dbReference>
<evidence type="ECO:0000313" key="4">
    <source>
        <dbReference type="Proteomes" id="UP000414136"/>
    </source>
</evidence>
<dbReference type="PANTHER" id="PTHR48207">
    <property type="entry name" value="SUCCINATE--HYDROXYMETHYLGLUTARATE COA-TRANSFERASE"/>
    <property type="match status" value="1"/>
</dbReference>
<reference evidence="3 4" key="1">
    <citation type="submission" date="2019-08" db="EMBL/GenBank/DDBJ databases">
        <authorList>
            <person name="Peeters C."/>
        </authorList>
    </citation>
    <scope>NUCLEOTIDE SEQUENCE [LARGE SCALE GENOMIC DNA]</scope>
    <source>
        <strain evidence="3 4">LMG 31118</strain>
    </source>
</reference>
<dbReference type="Gene3D" id="3.30.1540.10">
    <property type="entry name" value="formyl-coa transferase, domain 3"/>
    <property type="match status" value="1"/>
</dbReference>